<sequence>MRTIPPVLLNKENSKRYWMGGDQEDEEEDIRLPSSCLFDSMCHGNKQAPACAGPHRAGSTPAWRHDDDYAQVDPSILSLAGDVESMCISWMGPKAFEEIWSRTKLNSCSVGLLIAQRRRVQIATLDFKLQLVCDCKPVNAIKNTPGLSWDPEKGTSIRKKDKRKWRKFIRFRNKGFKHYDMITILMSNNEPVESRTSHSNALPSLEKIEKNEEQTVDKLEPQELIELPSIQGTAQFEVIAFSPSLDIALIFYQLHASRKHQSPSFTGPAMKSDVQLPPPLSLTSVIVYPELGVPSPPLSAVEFNGQSSAESSIAPSDSVSNRMKSVSSAVLRTLQNEVTALRNQMPKFITMSKPKNAGFDFRRLLVGLDDLPLHVEARDRVYFLCSLSLDHATALLKLFLSEKAESLAEAEQYARLMLEEDRWEGLLEPAEESVASSILEMSFSVAILPLPTSIYIVLPSSY</sequence>
<dbReference type="Proteomes" id="UP000016930">
    <property type="component" value="Unassembled WGS sequence"/>
</dbReference>
<name>M2Q617_CERS8</name>
<proteinExistence type="predicted"/>
<gene>
    <name evidence="1" type="ORF">CERSUDRAFT_99664</name>
</gene>
<evidence type="ECO:0000313" key="1">
    <source>
        <dbReference type="EMBL" id="EMD32273.1"/>
    </source>
</evidence>
<dbReference type="EMBL" id="KB445812">
    <property type="protein sequence ID" value="EMD32273.1"/>
    <property type="molecule type" value="Genomic_DNA"/>
</dbReference>
<organism evidence="1 2">
    <name type="scientific">Ceriporiopsis subvermispora (strain B)</name>
    <name type="common">White-rot fungus</name>
    <name type="synonym">Gelatoporia subvermispora</name>
    <dbReference type="NCBI Taxonomy" id="914234"/>
    <lineage>
        <taxon>Eukaryota</taxon>
        <taxon>Fungi</taxon>
        <taxon>Dikarya</taxon>
        <taxon>Basidiomycota</taxon>
        <taxon>Agaricomycotina</taxon>
        <taxon>Agaricomycetes</taxon>
        <taxon>Polyporales</taxon>
        <taxon>Gelatoporiaceae</taxon>
        <taxon>Gelatoporia</taxon>
    </lineage>
</organism>
<dbReference type="AlphaFoldDB" id="M2Q617"/>
<reference evidence="1 2" key="1">
    <citation type="journal article" date="2012" name="Proc. Natl. Acad. Sci. U.S.A.">
        <title>Comparative genomics of Ceriporiopsis subvermispora and Phanerochaete chrysosporium provide insight into selective ligninolysis.</title>
        <authorList>
            <person name="Fernandez-Fueyo E."/>
            <person name="Ruiz-Duenas F.J."/>
            <person name="Ferreira P."/>
            <person name="Floudas D."/>
            <person name="Hibbett D.S."/>
            <person name="Canessa P."/>
            <person name="Larrondo L.F."/>
            <person name="James T.Y."/>
            <person name="Seelenfreund D."/>
            <person name="Lobos S."/>
            <person name="Polanco R."/>
            <person name="Tello M."/>
            <person name="Honda Y."/>
            <person name="Watanabe T."/>
            <person name="Watanabe T."/>
            <person name="Ryu J.S."/>
            <person name="Kubicek C.P."/>
            <person name="Schmoll M."/>
            <person name="Gaskell J."/>
            <person name="Hammel K.E."/>
            <person name="St John F.J."/>
            <person name="Vanden Wymelenberg A."/>
            <person name="Sabat G."/>
            <person name="Splinter BonDurant S."/>
            <person name="Syed K."/>
            <person name="Yadav J.S."/>
            <person name="Doddapaneni H."/>
            <person name="Subramanian V."/>
            <person name="Lavin J.L."/>
            <person name="Oguiza J.A."/>
            <person name="Perez G."/>
            <person name="Pisabarro A.G."/>
            <person name="Ramirez L."/>
            <person name="Santoyo F."/>
            <person name="Master E."/>
            <person name="Coutinho P.M."/>
            <person name="Henrissat B."/>
            <person name="Lombard V."/>
            <person name="Magnuson J.K."/>
            <person name="Kuees U."/>
            <person name="Hori C."/>
            <person name="Igarashi K."/>
            <person name="Samejima M."/>
            <person name="Held B.W."/>
            <person name="Barry K.W."/>
            <person name="LaButti K.M."/>
            <person name="Lapidus A."/>
            <person name="Lindquist E.A."/>
            <person name="Lucas S.M."/>
            <person name="Riley R."/>
            <person name="Salamov A.A."/>
            <person name="Hoffmeister D."/>
            <person name="Schwenk D."/>
            <person name="Hadar Y."/>
            <person name="Yarden O."/>
            <person name="de Vries R.P."/>
            <person name="Wiebenga A."/>
            <person name="Stenlid J."/>
            <person name="Eastwood D."/>
            <person name="Grigoriev I.V."/>
            <person name="Berka R.M."/>
            <person name="Blanchette R.A."/>
            <person name="Kersten P."/>
            <person name="Martinez A.T."/>
            <person name="Vicuna R."/>
            <person name="Cullen D."/>
        </authorList>
    </citation>
    <scope>NUCLEOTIDE SEQUENCE [LARGE SCALE GENOMIC DNA]</scope>
    <source>
        <strain evidence="1 2">B</strain>
    </source>
</reference>
<keyword evidence="2" id="KW-1185">Reference proteome</keyword>
<accession>M2Q617</accession>
<dbReference type="HOGENOM" id="CLU_591829_0_0_1"/>
<protein>
    <submittedName>
        <fullName evidence="1">Uncharacterized protein</fullName>
    </submittedName>
</protein>
<evidence type="ECO:0000313" key="2">
    <source>
        <dbReference type="Proteomes" id="UP000016930"/>
    </source>
</evidence>